<evidence type="ECO:0000313" key="2">
    <source>
        <dbReference type="EMBL" id="THC96508.1"/>
    </source>
</evidence>
<evidence type="ECO:0000256" key="1">
    <source>
        <dbReference type="SAM" id="MobiDB-lite"/>
    </source>
</evidence>
<feature type="region of interest" description="Disordered" evidence="1">
    <location>
        <begin position="317"/>
        <end position="341"/>
    </location>
</feature>
<name>A0A4S3JNZ1_9EURO</name>
<reference evidence="2 3" key="1">
    <citation type="submission" date="2019-03" db="EMBL/GenBank/DDBJ databases">
        <title>The genome sequence of a newly discovered highly antifungal drug resistant Aspergillus species, Aspergillus tanneri NIH 1004.</title>
        <authorList>
            <person name="Mounaud S."/>
            <person name="Singh I."/>
            <person name="Joardar V."/>
            <person name="Pakala S."/>
            <person name="Pakala S."/>
            <person name="Venepally P."/>
            <person name="Hoover J."/>
            <person name="Nierman W."/>
            <person name="Chung J."/>
            <person name="Losada L."/>
        </authorList>
    </citation>
    <scope>NUCLEOTIDE SEQUENCE [LARGE SCALE GENOMIC DNA]</scope>
    <source>
        <strain evidence="2 3">NIH1004</strain>
    </source>
</reference>
<dbReference type="Gene3D" id="3.40.50.150">
    <property type="entry name" value="Vaccinia Virus protein VP39"/>
    <property type="match status" value="1"/>
</dbReference>
<dbReference type="STRING" id="1220188.A0A4S3JNZ1"/>
<gene>
    <name evidence="2" type="ORF">EYZ11_004007</name>
</gene>
<sequence>MSRVNRWTPLSQFPLTKKLHECFPTSAKKTVAKSEIVSETLCDDVLQRLSPFLLRNKPVDILDLWPGAGLLSSKVHDLVRPRRHVLIEPEIKTFRPVLESLVKSRNAYSLLSMDIKLVEDWKQLLATCLPDDPDTHSDGYADAQDAQSNHPRANHSLLVLASPPPSVSKKDHFTPARWCAMFMDTCMRATGLHSYGQVRLLVSLPPADSQAVLARTTSERKRPALLTESVARHAFEVAAPSDPSLWITFKGWDLVAANAARVAQRTIEQGIIIPAGRELPPVAMAPDSPDPGRMAYPYVPRPRTPLHDRLLNVLDSEEERIQSPQEDSQTQTSKKRTTKKAIKNPKRLRACIVLNQENRHAYARQELSKQHATLDELTRLLSCAAADPHATATTLQPLQDRIDALRRAIADEYAQHHYEATKQLPIAIDDHRAAMHSGNFDNAYLPWDRRPFEPLLIHPDEQYPRDVGRALVYFEPDDQSTALRQLHRLPPDEREHPVRLFQALSLALGSRGNLTVAELLQAVFPRRSVNDLVRAVPSLATFAAKSLPVDFDVRPKTVHGAPDQPQPLDPAVCYQENLDYDLTDVRVRSLSAATLLDICLEYQRSGQKVSVTQLNRMLGGTLTSFRSGGYLIDT</sequence>
<dbReference type="Proteomes" id="UP000308092">
    <property type="component" value="Unassembled WGS sequence"/>
</dbReference>
<evidence type="ECO:0000313" key="3">
    <source>
        <dbReference type="Proteomes" id="UP000308092"/>
    </source>
</evidence>
<evidence type="ECO:0008006" key="4">
    <source>
        <dbReference type="Google" id="ProtNLM"/>
    </source>
</evidence>
<accession>A0A4S3JNZ1</accession>
<protein>
    <recommendedName>
        <fullName evidence="4">rRNA adenine N(6)-methyltransferase</fullName>
    </recommendedName>
</protein>
<dbReference type="EMBL" id="SOSA01000110">
    <property type="protein sequence ID" value="THC96508.1"/>
    <property type="molecule type" value="Genomic_DNA"/>
</dbReference>
<comment type="caution">
    <text evidence="2">The sequence shown here is derived from an EMBL/GenBank/DDBJ whole genome shotgun (WGS) entry which is preliminary data.</text>
</comment>
<organism evidence="2 3">
    <name type="scientific">Aspergillus tanneri</name>
    <dbReference type="NCBI Taxonomy" id="1220188"/>
    <lineage>
        <taxon>Eukaryota</taxon>
        <taxon>Fungi</taxon>
        <taxon>Dikarya</taxon>
        <taxon>Ascomycota</taxon>
        <taxon>Pezizomycotina</taxon>
        <taxon>Eurotiomycetes</taxon>
        <taxon>Eurotiomycetidae</taxon>
        <taxon>Eurotiales</taxon>
        <taxon>Aspergillaceae</taxon>
        <taxon>Aspergillus</taxon>
        <taxon>Aspergillus subgen. Circumdati</taxon>
    </lineage>
</organism>
<dbReference type="InterPro" id="IPR029063">
    <property type="entry name" value="SAM-dependent_MTases_sf"/>
</dbReference>
<dbReference type="VEuPathDB" id="FungiDB:EYZ11_004007"/>
<dbReference type="AlphaFoldDB" id="A0A4S3JNZ1"/>
<keyword evidence="3" id="KW-1185">Reference proteome</keyword>
<proteinExistence type="predicted"/>